<dbReference type="InterPro" id="IPR015854">
    <property type="entry name" value="ABC_transpr_LolD-like"/>
</dbReference>
<proteinExistence type="predicted"/>
<dbReference type="EMBL" id="BAAAXF010000018">
    <property type="protein sequence ID" value="GAA3494966.1"/>
    <property type="molecule type" value="Genomic_DNA"/>
</dbReference>
<dbReference type="SUPFAM" id="SSF52540">
    <property type="entry name" value="P-loop containing nucleoside triphosphate hydrolases"/>
    <property type="match status" value="1"/>
</dbReference>
<sequence length="95" mass="9880">MSGGRRQRALIAQGVAQESGLLLDEPATGPDPGARERIAALLTEPVADGVAVVRATHDLEAARSADACLLLRDGRLVGQGHPGRLPTPAALDRIR</sequence>
<dbReference type="InterPro" id="IPR027417">
    <property type="entry name" value="P-loop_NTPase"/>
</dbReference>
<gene>
    <name evidence="1" type="ORF">GCM10019016_020660</name>
</gene>
<comment type="caution">
    <text evidence="1">The sequence shown here is derived from an EMBL/GenBank/DDBJ whole genome shotgun (WGS) entry which is preliminary data.</text>
</comment>
<protein>
    <recommendedName>
        <fullName evidence="3">ATP-binding cassette domain-containing protein</fullName>
    </recommendedName>
</protein>
<evidence type="ECO:0000313" key="1">
    <source>
        <dbReference type="EMBL" id="GAA3494966.1"/>
    </source>
</evidence>
<evidence type="ECO:0008006" key="3">
    <source>
        <dbReference type="Google" id="ProtNLM"/>
    </source>
</evidence>
<dbReference type="Gene3D" id="3.40.50.300">
    <property type="entry name" value="P-loop containing nucleotide triphosphate hydrolases"/>
    <property type="match status" value="1"/>
</dbReference>
<accession>A0ABP6TKT4</accession>
<dbReference type="PANTHER" id="PTHR24220">
    <property type="entry name" value="IMPORT ATP-BINDING PROTEIN"/>
    <property type="match status" value="1"/>
</dbReference>
<reference evidence="2" key="1">
    <citation type="journal article" date="2019" name="Int. J. Syst. Evol. Microbiol.">
        <title>The Global Catalogue of Microorganisms (GCM) 10K type strain sequencing project: providing services to taxonomists for standard genome sequencing and annotation.</title>
        <authorList>
            <consortium name="The Broad Institute Genomics Platform"/>
            <consortium name="The Broad Institute Genome Sequencing Center for Infectious Disease"/>
            <person name="Wu L."/>
            <person name="Ma J."/>
        </authorList>
    </citation>
    <scope>NUCLEOTIDE SEQUENCE [LARGE SCALE GENOMIC DNA]</scope>
    <source>
        <strain evidence="2">JCM 4816</strain>
    </source>
</reference>
<name>A0ABP6TKT4_9ACTN</name>
<dbReference type="Proteomes" id="UP001501455">
    <property type="component" value="Unassembled WGS sequence"/>
</dbReference>
<keyword evidence="2" id="KW-1185">Reference proteome</keyword>
<organism evidence="1 2">
    <name type="scientific">Streptomyces prasinosporus</name>
    <dbReference type="NCBI Taxonomy" id="68256"/>
    <lineage>
        <taxon>Bacteria</taxon>
        <taxon>Bacillati</taxon>
        <taxon>Actinomycetota</taxon>
        <taxon>Actinomycetes</taxon>
        <taxon>Kitasatosporales</taxon>
        <taxon>Streptomycetaceae</taxon>
        <taxon>Streptomyces</taxon>
        <taxon>Streptomyces albogriseolus group</taxon>
    </lineage>
</organism>
<dbReference type="PANTHER" id="PTHR24220:SF684">
    <property type="entry name" value="FE(3+) IONS IMPORT ATP-BINDING PROTEIN FBPC"/>
    <property type="match status" value="1"/>
</dbReference>
<evidence type="ECO:0000313" key="2">
    <source>
        <dbReference type="Proteomes" id="UP001501455"/>
    </source>
</evidence>